<sequence length="263" mass="28786">MTNQDIPAHLPPLRHDYARHLGLFEPFHWLGKGVQDTFRKPLSSLFFGLMVFCVSILIVGGLIRFGVDYILLPALSGFMVVGPAIAVGLYEKSRRLEAGEPISLFRMIFVKSKSPGQILFIGVILMLLMVLWLRAAFLLYALFFGMVPFSGFDHLVGSVLMTPRGWALLAVGSAVGGLFASFAFAISAFSIPMLLNEKKDAFTAMGTSMVVAWNNKEVAVVWGAIIVALFAFCLVTALTGLILVYPILGHGTWHAYRALADET</sequence>
<dbReference type="InterPro" id="IPR018692">
    <property type="entry name" value="DUF2189"/>
</dbReference>
<reference evidence="2 3" key="1">
    <citation type="journal article" date="2014" name="Antonie Van Leeuwenhoek">
        <title>Hyphomonas beringensis sp. nov. and Hyphomonas chukchiensis sp. nov., isolated from surface seawater of the Bering Sea and Chukchi Sea.</title>
        <authorList>
            <person name="Li C."/>
            <person name="Lai Q."/>
            <person name="Li G."/>
            <person name="Dong C."/>
            <person name="Wang J."/>
            <person name="Liao Y."/>
            <person name="Shao Z."/>
        </authorList>
    </citation>
    <scope>NUCLEOTIDE SEQUENCE [LARGE SCALE GENOMIC DNA]</scope>
    <source>
        <strain evidence="2 3">MHS-2</strain>
    </source>
</reference>
<keyword evidence="1" id="KW-1133">Transmembrane helix</keyword>
<evidence type="ECO:0000313" key="2">
    <source>
        <dbReference type="EMBL" id="KCZ93425.1"/>
    </source>
</evidence>
<protein>
    <submittedName>
        <fullName evidence="2">Putative cytochrome c oxidase subunit I</fullName>
    </submittedName>
</protein>
<accession>A0A059FRY0</accession>
<dbReference type="STRING" id="1280950.HJO_06200"/>
<dbReference type="PATRIC" id="fig|1280950.3.peg.1246"/>
<feature type="transmembrane region" description="Helical" evidence="1">
    <location>
        <begin position="118"/>
        <end position="146"/>
    </location>
</feature>
<evidence type="ECO:0000256" key="1">
    <source>
        <dbReference type="SAM" id="Phobius"/>
    </source>
</evidence>
<keyword evidence="1" id="KW-0812">Transmembrane</keyword>
<feature type="transmembrane region" description="Helical" evidence="1">
    <location>
        <begin position="166"/>
        <end position="189"/>
    </location>
</feature>
<dbReference type="Proteomes" id="UP000025171">
    <property type="component" value="Unassembled WGS sequence"/>
</dbReference>
<dbReference type="AlphaFoldDB" id="A0A059FRY0"/>
<dbReference type="Pfam" id="PF09955">
    <property type="entry name" value="DUF2189"/>
    <property type="match status" value="1"/>
</dbReference>
<feature type="transmembrane region" description="Helical" evidence="1">
    <location>
        <begin position="69"/>
        <end position="90"/>
    </location>
</feature>
<gene>
    <name evidence="2" type="ORF">HJO_06200</name>
</gene>
<keyword evidence="1" id="KW-0472">Membrane</keyword>
<evidence type="ECO:0000313" key="3">
    <source>
        <dbReference type="Proteomes" id="UP000025171"/>
    </source>
</evidence>
<dbReference type="OrthoDB" id="9809543at2"/>
<proteinExistence type="predicted"/>
<feature type="transmembrane region" description="Helical" evidence="1">
    <location>
        <begin position="219"/>
        <end position="248"/>
    </location>
</feature>
<dbReference type="EMBL" id="ARYK01000002">
    <property type="protein sequence ID" value="KCZ93425.1"/>
    <property type="molecule type" value="Genomic_DNA"/>
</dbReference>
<dbReference type="RefSeq" id="WP_035615019.1">
    <property type="nucleotide sequence ID" value="NZ_ARYK01000002.1"/>
</dbReference>
<comment type="caution">
    <text evidence="2">The sequence shown here is derived from an EMBL/GenBank/DDBJ whole genome shotgun (WGS) entry which is preliminary data.</text>
</comment>
<keyword evidence="3" id="KW-1185">Reference proteome</keyword>
<name>A0A059FRY0_9PROT</name>
<organism evidence="2 3">
    <name type="scientific">Hyphomonas johnsonii MHS-2</name>
    <dbReference type="NCBI Taxonomy" id="1280950"/>
    <lineage>
        <taxon>Bacteria</taxon>
        <taxon>Pseudomonadati</taxon>
        <taxon>Pseudomonadota</taxon>
        <taxon>Alphaproteobacteria</taxon>
        <taxon>Hyphomonadales</taxon>
        <taxon>Hyphomonadaceae</taxon>
        <taxon>Hyphomonas</taxon>
    </lineage>
</organism>
<feature type="transmembrane region" description="Helical" evidence="1">
    <location>
        <begin position="42"/>
        <end position="63"/>
    </location>
</feature>
<dbReference type="eggNOG" id="COG5473">
    <property type="taxonomic scope" value="Bacteria"/>
</dbReference>